<dbReference type="InterPro" id="IPR019734">
    <property type="entry name" value="TPR_rpt"/>
</dbReference>
<name>A4TXH4_9PROT</name>
<gene>
    <name evidence="3" type="ORF">MGR_1651</name>
</gene>
<dbReference type="InterPro" id="IPR011990">
    <property type="entry name" value="TPR-like_helical_dom_sf"/>
</dbReference>
<dbReference type="SMART" id="SM00028">
    <property type="entry name" value="TPR"/>
    <property type="match status" value="4"/>
</dbReference>
<organism evidence="3">
    <name type="scientific">Magnetospirillum gryphiswaldense</name>
    <dbReference type="NCBI Taxonomy" id="55518"/>
    <lineage>
        <taxon>Bacteria</taxon>
        <taxon>Pseudomonadati</taxon>
        <taxon>Pseudomonadota</taxon>
        <taxon>Alphaproteobacteria</taxon>
        <taxon>Rhodospirillales</taxon>
        <taxon>Rhodospirillaceae</taxon>
        <taxon>Magnetospirillum</taxon>
    </lineage>
</organism>
<feature type="coiled-coil region" evidence="1">
    <location>
        <begin position="498"/>
        <end position="525"/>
    </location>
</feature>
<protein>
    <submittedName>
        <fullName evidence="3">TPR repeat</fullName>
    </submittedName>
</protein>
<evidence type="ECO:0000256" key="2">
    <source>
        <dbReference type="SAM" id="Phobius"/>
    </source>
</evidence>
<proteinExistence type="predicted"/>
<evidence type="ECO:0000256" key="1">
    <source>
        <dbReference type="SAM" id="Coils"/>
    </source>
</evidence>
<keyword evidence="2" id="KW-1133">Transmembrane helix</keyword>
<dbReference type="EMBL" id="CU459003">
    <property type="protein sequence ID" value="CAM75331.1"/>
    <property type="molecule type" value="Genomic_DNA"/>
</dbReference>
<dbReference type="Gene3D" id="1.25.40.10">
    <property type="entry name" value="Tetratricopeptide repeat domain"/>
    <property type="match status" value="2"/>
</dbReference>
<sequence>MWGVVSGVQGLVMRVFIFLLAVLVPMMATAAERSDSPETRLRLVEIELKTLKDSAKDEATRVETRLLDRVGHLESSLSQQNSHLDHVLAQLNLSIAIGGIFIAAVALLGAWKAVLVAKAEARDALQDMKDKIDSVSAEVEVRLNDIREWHTEVMAKAAEIKAADIPTEKLTPAQQATIVIAAQQAAAKPEAERSEIDHWAMAKQAILAGDSGKAAGHLADADERNPWTWVLRARVKFSQGDWAGALRDGNSALQLSRKQQDRRQEGLALEVLEACHSARGEWAQAKAVGMETLQIRRELVAIDPGDPRQRLNLVVSLFRLADSCLALTEMTEARGYATEAVAICQALHDDNPDSVDPLDQLALSHALLGTVCMQEKKWTEAKAALTEAMRIRQGLQRSDPANTEWLRHLALCWNRLGLIARAEQDLPQARACAVEYRVLTERLASLDPRNAKWQADVAYARRDNADCDWQLGHLEIAQAGYLAAIQRLEGLEGQGKLSAEAKILLEECRRKLAGLEMQMAAEDDV</sequence>
<keyword evidence="2" id="KW-0472">Membrane</keyword>
<dbReference type="SUPFAM" id="SSF48452">
    <property type="entry name" value="TPR-like"/>
    <property type="match status" value="2"/>
</dbReference>
<feature type="transmembrane region" description="Helical" evidence="2">
    <location>
        <begin position="91"/>
        <end position="111"/>
    </location>
</feature>
<keyword evidence="1" id="KW-0175">Coiled coil</keyword>
<evidence type="ECO:0000313" key="3">
    <source>
        <dbReference type="EMBL" id="CAM75331.1"/>
    </source>
</evidence>
<dbReference type="AlphaFoldDB" id="A4TXH4"/>
<feature type="transmembrane region" description="Helical" evidence="2">
    <location>
        <begin position="12"/>
        <end position="31"/>
    </location>
</feature>
<keyword evidence="2" id="KW-0812">Transmembrane</keyword>
<accession>A4TXH4</accession>
<reference evidence="3" key="1">
    <citation type="journal article" date="2007" name="J. Bacteriol.">
        <title>Comparative genome analysis of four magnetotactic bacteria reveals a complex set of group-specific genes implicated in magnetosome biomineralization and function.</title>
        <authorList>
            <person name="Richter M."/>
            <person name="Kube M."/>
            <person name="Bazylinski D.A."/>
            <person name="Lombardot T."/>
            <person name="Gloeckner F.O."/>
            <person name="Reinhardt R."/>
            <person name="Schueler D."/>
        </authorList>
    </citation>
    <scope>NUCLEOTIDE SEQUENCE</scope>
    <source>
        <strain evidence="3">MSR-1</strain>
    </source>
</reference>